<protein>
    <recommendedName>
        <fullName evidence="3">Clr5 domain-containing protein</fullName>
    </recommendedName>
</protein>
<name>A0ABR0JQY1_9EURO</name>
<proteinExistence type="predicted"/>
<evidence type="ECO:0008006" key="3">
    <source>
        <dbReference type="Google" id="ProtNLM"/>
    </source>
</evidence>
<evidence type="ECO:0000313" key="1">
    <source>
        <dbReference type="EMBL" id="KAK5068380.1"/>
    </source>
</evidence>
<accession>A0ABR0JQY1</accession>
<evidence type="ECO:0000313" key="2">
    <source>
        <dbReference type="Proteomes" id="UP001345691"/>
    </source>
</evidence>
<dbReference type="EMBL" id="JAVRRF010000001">
    <property type="protein sequence ID" value="KAK5068380.1"/>
    <property type="molecule type" value="Genomic_DNA"/>
</dbReference>
<gene>
    <name evidence="1" type="ORF">LTR69_000498</name>
</gene>
<organism evidence="1 2">
    <name type="scientific">Exophiala sideris</name>
    <dbReference type="NCBI Taxonomy" id="1016849"/>
    <lineage>
        <taxon>Eukaryota</taxon>
        <taxon>Fungi</taxon>
        <taxon>Dikarya</taxon>
        <taxon>Ascomycota</taxon>
        <taxon>Pezizomycotina</taxon>
        <taxon>Eurotiomycetes</taxon>
        <taxon>Chaetothyriomycetidae</taxon>
        <taxon>Chaetothyriales</taxon>
        <taxon>Herpotrichiellaceae</taxon>
        <taxon>Exophiala</taxon>
    </lineage>
</organism>
<keyword evidence="2" id="KW-1185">Reference proteome</keyword>
<reference evidence="1 2" key="1">
    <citation type="submission" date="2023-08" db="EMBL/GenBank/DDBJ databases">
        <title>Black Yeasts Isolated from many extreme environments.</title>
        <authorList>
            <person name="Coleine C."/>
            <person name="Stajich J.E."/>
            <person name="Selbmann L."/>
        </authorList>
    </citation>
    <scope>NUCLEOTIDE SEQUENCE [LARGE SCALE GENOMIC DNA]</scope>
    <source>
        <strain evidence="1 2">CCFEE 6328</strain>
    </source>
</reference>
<dbReference type="Proteomes" id="UP001345691">
    <property type="component" value="Unassembled WGS sequence"/>
</dbReference>
<sequence length="146" mass="16466">MQLPPSDTEILRAARAIRSQFPQISRNELFIKLKQSNNWDAVSNKQIKKLLSEYGLDGSAEPAPPPALPANALAAQQRYKDESIRIFRLYGRGELKRELLRTPEGRTYVKTNTRGEPLWDESINGEFVVLVVKINKGDGLTEYGPV</sequence>
<comment type="caution">
    <text evidence="1">The sequence shown here is derived from an EMBL/GenBank/DDBJ whole genome shotgun (WGS) entry which is preliminary data.</text>
</comment>